<sequence>MDLSSWEHDKIYMTVVNEEDKLWVEEHYKEVVEAMPARIFAGQVIKEAMDKYKSGTHSITIMETADVPLRNKHWKQFVEVGFSESAADVDFDIAKGQNPVLTVTIFVFAPGLMSEDEVAEARLEPGRVRYNNFLAIGAKTIEEDGKWGKPAYYCLQDDSWEITRDVHDHEQDIIIKEGYFKCVLMDFEAPALTIPAKKLWENLLKCKEVTGLFKGDMDLIKKNGTTGDPQAEDSKTLASTSWQWRLTEADLDAPVGKKLKRGH</sequence>
<organism evidence="1 2">
    <name type="scientific">Armillaria tabescens</name>
    <name type="common">Ringless honey mushroom</name>
    <name type="synonym">Agaricus tabescens</name>
    <dbReference type="NCBI Taxonomy" id="1929756"/>
    <lineage>
        <taxon>Eukaryota</taxon>
        <taxon>Fungi</taxon>
        <taxon>Dikarya</taxon>
        <taxon>Basidiomycota</taxon>
        <taxon>Agaricomycotina</taxon>
        <taxon>Agaricomycetes</taxon>
        <taxon>Agaricomycetidae</taxon>
        <taxon>Agaricales</taxon>
        <taxon>Marasmiineae</taxon>
        <taxon>Physalacriaceae</taxon>
        <taxon>Desarmillaria</taxon>
    </lineage>
</organism>
<dbReference type="RefSeq" id="XP_060322938.1">
    <property type="nucleotide sequence ID" value="XM_060478546.1"/>
</dbReference>
<reference evidence="1" key="1">
    <citation type="submission" date="2023-06" db="EMBL/GenBank/DDBJ databases">
        <authorList>
            <consortium name="Lawrence Berkeley National Laboratory"/>
            <person name="Ahrendt S."/>
            <person name="Sahu N."/>
            <person name="Indic B."/>
            <person name="Wong-Bajracharya J."/>
            <person name="Merenyi Z."/>
            <person name="Ke H.-M."/>
            <person name="Monk M."/>
            <person name="Kocsube S."/>
            <person name="Drula E."/>
            <person name="Lipzen A."/>
            <person name="Balint B."/>
            <person name="Henrissat B."/>
            <person name="Andreopoulos B."/>
            <person name="Martin F.M."/>
            <person name="Harder C.B."/>
            <person name="Rigling D."/>
            <person name="Ford K.L."/>
            <person name="Foster G.D."/>
            <person name="Pangilinan J."/>
            <person name="Papanicolaou A."/>
            <person name="Barry K."/>
            <person name="LaButti K."/>
            <person name="Viragh M."/>
            <person name="Koriabine M."/>
            <person name="Yan M."/>
            <person name="Riley R."/>
            <person name="Champramary S."/>
            <person name="Plett K.L."/>
            <person name="Tsai I.J."/>
            <person name="Slot J."/>
            <person name="Sipos G."/>
            <person name="Plett J."/>
            <person name="Nagy L.G."/>
            <person name="Grigoriev I.V."/>
        </authorList>
    </citation>
    <scope>NUCLEOTIDE SEQUENCE</scope>
    <source>
        <strain evidence="1">CCBAS 213</strain>
    </source>
</reference>
<dbReference type="EMBL" id="JAUEPS010000097">
    <property type="protein sequence ID" value="KAK0438494.1"/>
    <property type="molecule type" value="Genomic_DNA"/>
</dbReference>
<gene>
    <name evidence="1" type="ORF">EV420DRAFT_1651418</name>
</gene>
<accession>A0AA39JA39</accession>
<protein>
    <submittedName>
        <fullName evidence="1">Uncharacterized protein</fullName>
    </submittedName>
</protein>
<proteinExistence type="predicted"/>
<evidence type="ECO:0000313" key="1">
    <source>
        <dbReference type="EMBL" id="KAK0438494.1"/>
    </source>
</evidence>
<dbReference type="AlphaFoldDB" id="A0AA39JA39"/>
<evidence type="ECO:0000313" key="2">
    <source>
        <dbReference type="Proteomes" id="UP001175211"/>
    </source>
</evidence>
<dbReference type="Proteomes" id="UP001175211">
    <property type="component" value="Unassembled WGS sequence"/>
</dbReference>
<dbReference type="GeneID" id="85362094"/>
<keyword evidence="2" id="KW-1185">Reference proteome</keyword>
<comment type="caution">
    <text evidence="1">The sequence shown here is derived from an EMBL/GenBank/DDBJ whole genome shotgun (WGS) entry which is preliminary data.</text>
</comment>
<name>A0AA39JA39_ARMTA</name>